<dbReference type="Proteomes" id="UP001057402">
    <property type="component" value="Chromosome 3"/>
</dbReference>
<comment type="caution">
    <text evidence="1">The sequence shown here is derived from an EMBL/GenBank/DDBJ whole genome shotgun (WGS) entry which is preliminary data.</text>
</comment>
<accession>A0ACB9RU11</accession>
<dbReference type="EMBL" id="CM042882">
    <property type="protein sequence ID" value="KAI4382575.1"/>
    <property type="molecule type" value="Genomic_DNA"/>
</dbReference>
<gene>
    <name evidence="1" type="ORF">MLD38_008525</name>
</gene>
<sequence length="119" mass="13378">MTLVVHLVDAATGDIRIPRTIHQLVEEGHRKGIERIDVEVRCVAQHWNDVTIENDLRRGTSDGETRQGEGDDPRRDGHRGVIGWLVDMAQLRECTPTQPGMIFYTLSVGTQLAGSFWSE</sequence>
<protein>
    <submittedName>
        <fullName evidence="1">Uncharacterized protein</fullName>
    </submittedName>
</protein>
<keyword evidence="2" id="KW-1185">Reference proteome</keyword>
<evidence type="ECO:0000313" key="1">
    <source>
        <dbReference type="EMBL" id="KAI4382575.1"/>
    </source>
</evidence>
<name>A0ACB9RU11_9MYRT</name>
<reference evidence="2" key="1">
    <citation type="journal article" date="2023" name="Front. Plant Sci.">
        <title>Chromosomal-level genome assembly of Melastoma candidum provides insights into trichome evolution.</title>
        <authorList>
            <person name="Zhong Y."/>
            <person name="Wu W."/>
            <person name="Sun C."/>
            <person name="Zou P."/>
            <person name="Liu Y."/>
            <person name="Dai S."/>
            <person name="Zhou R."/>
        </authorList>
    </citation>
    <scope>NUCLEOTIDE SEQUENCE [LARGE SCALE GENOMIC DNA]</scope>
</reference>
<evidence type="ECO:0000313" key="2">
    <source>
        <dbReference type="Proteomes" id="UP001057402"/>
    </source>
</evidence>
<proteinExistence type="predicted"/>
<organism evidence="1 2">
    <name type="scientific">Melastoma candidum</name>
    <dbReference type="NCBI Taxonomy" id="119954"/>
    <lineage>
        <taxon>Eukaryota</taxon>
        <taxon>Viridiplantae</taxon>
        <taxon>Streptophyta</taxon>
        <taxon>Embryophyta</taxon>
        <taxon>Tracheophyta</taxon>
        <taxon>Spermatophyta</taxon>
        <taxon>Magnoliopsida</taxon>
        <taxon>eudicotyledons</taxon>
        <taxon>Gunneridae</taxon>
        <taxon>Pentapetalae</taxon>
        <taxon>rosids</taxon>
        <taxon>malvids</taxon>
        <taxon>Myrtales</taxon>
        <taxon>Melastomataceae</taxon>
        <taxon>Melastomatoideae</taxon>
        <taxon>Melastomateae</taxon>
        <taxon>Melastoma</taxon>
    </lineage>
</organism>